<feature type="coiled-coil region" evidence="1">
    <location>
        <begin position="574"/>
        <end position="608"/>
    </location>
</feature>
<reference evidence="3" key="1">
    <citation type="submission" date="2022-11" db="UniProtKB">
        <authorList>
            <consortium name="EnsemblMetazoa"/>
        </authorList>
    </citation>
    <scope>IDENTIFICATION</scope>
</reference>
<dbReference type="RefSeq" id="XP_038068910.1">
    <property type="nucleotide sequence ID" value="XM_038212982.1"/>
</dbReference>
<name>A0A914AXP2_PATMI</name>
<evidence type="ECO:0000256" key="2">
    <source>
        <dbReference type="SAM" id="MobiDB-lite"/>
    </source>
</evidence>
<evidence type="ECO:0000313" key="4">
    <source>
        <dbReference type="Proteomes" id="UP000887568"/>
    </source>
</evidence>
<dbReference type="AlphaFoldDB" id="A0A914AXP2"/>
<dbReference type="InterPro" id="IPR031601">
    <property type="entry name" value="CCD48"/>
</dbReference>
<dbReference type="GeneID" id="119738213"/>
<evidence type="ECO:0000313" key="3">
    <source>
        <dbReference type="EnsemblMetazoa" id="XP_038068910.1"/>
    </source>
</evidence>
<dbReference type="OrthoDB" id="10054715at2759"/>
<feature type="compositionally biased region" description="Low complexity" evidence="2">
    <location>
        <begin position="487"/>
        <end position="505"/>
    </location>
</feature>
<evidence type="ECO:0000256" key="1">
    <source>
        <dbReference type="SAM" id="Coils"/>
    </source>
</evidence>
<dbReference type="Proteomes" id="UP000887568">
    <property type="component" value="Unplaced"/>
</dbReference>
<feature type="compositionally biased region" description="Low complexity" evidence="2">
    <location>
        <begin position="514"/>
        <end position="530"/>
    </location>
</feature>
<proteinExistence type="predicted"/>
<keyword evidence="1" id="KW-0175">Coiled coil</keyword>
<dbReference type="OMA" id="CTECFQK"/>
<dbReference type="Pfam" id="PF15799">
    <property type="entry name" value="CCD48"/>
    <property type="match status" value="2"/>
</dbReference>
<accession>A0A914AXP2</accession>
<dbReference type="EnsemblMetazoa" id="XM_038212982.1">
    <property type="protein sequence ID" value="XP_038068910.1"/>
    <property type="gene ID" value="LOC119738213"/>
</dbReference>
<organism evidence="3 4">
    <name type="scientific">Patiria miniata</name>
    <name type="common">Bat star</name>
    <name type="synonym">Asterina miniata</name>
    <dbReference type="NCBI Taxonomy" id="46514"/>
    <lineage>
        <taxon>Eukaryota</taxon>
        <taxon>Metazoa</taxon>
        <taxon>Echinodermata</taxon>
        <taxon>Eleutherozoa</taxon>
        <taxon>Asterozoa</taxon>
        <taxon>Asteroidea</taxon>
        <taxon>Valvatacea</taxon>
        <taxon>Valvatida</taxon>
        <taxon>Asterinidae</taxon>
        <taxon>Patiria</taxon>
    </lineage>
</organism>
<feature type="compositionally biased region" description="Low complexity" evidence="2">
    <location>
        <begin position="409"/>
        <end position="466"/>
    </location>
</feature>
<protein>
    <submittedName>
        <fullName evidence="3">Uncharacterized protein</fullName>
    </submittedName>
</protein>
<keyword evidence="4" id="KW-1185">Reference proteome</keyword>
<feature type="region of interest" description="Disordered" evidence="2">
    <location>
        <begin position="386"/>
        <end position="530"/>
    </location>
</feature>
<sequence>MERPESFIVPARRSQWLVSALAYAFGLDQGIENEVVVLATGIDQYIQEIFHHLDVIGKDRVSLPDFQTLCEVIGFQDCGMSPVAEEPSSPKDPSTELTFKEFHSRLVQCFIGEDTGGGPAGDGVEKRWDNHGKFVEAEVNILPRSGLSVRTMCTECFQKRPVTEIYHSVMFKQGKCCFPGGSSTEVETSNLSGAPFESLGGSVSTYSTDCQCEDHLCGNLPEVRKLQQENDGLREIIEDMRQALQSSDARHLALLVSLRKMQMGSQDGRGQAIPPLPPKLPGHCSIRPQNAVTLSRELSRLRDDRDRQLEEAISYTQSLEADLWQSRRNQDRLDQTRAVLLGQRQSLSQRLCSARETLSSGLERVRKLEKQIERMDKVQARAKELAEWKPCESEGPNPNGESSSRCSEDSGGASEASAISTSGESGGSSEESGTSTEESGASCEESGAPSEDSATSSEDSAGSSEDSGADHLTGMDSGCVSDSERGSPTSAGSEADSSSLGSGSTSDEESAWQEEANNNNNNNTNNNNENCANSALTGGLNDADWLIKLTQVQKHLLETEVEKGQAEGKFKQIRADLLQELNVKLQENEKYQTEIQSLETERVRLSVIESTVGEVIALLRKLRNLVS</sequence>